<dbReference type="InterPro" id="IPR002401">
    <property type="entry name" value="Cyt_P450_E_grp-I"/>
</dbReference>
<dbReference type="GO" id="GO:0020037">
    <property type="term" value="F:heme binding"/>
    <property type="evidence" value="ECO:0007669"/>
    <property type="project" value="InterPro"/>
</dbReference>
<keyword evidence="7" id="KW-0503">Monooxygenase</keyword>
<evidence type="ECO:0000256" key="1">
    <source>
        <dbReference type="ARBA" id="ARBA00001971"/>
    </source>
</evidence>
<name>A0A915ARJ5_PARUN</name>
<dbReference type="InterPro" id="IPR001128">
    <property type="entry name" value="Cyt_P450"/>
</dbReference>
<dbReference type="PANTHER" id="PTHR24292">
    <property type="entry name" value="CYTOCHROME P450"/>
    <property type="match status" value="1"/>
</dbReference>
<dbReference type="GO" id="GO:0016705">
    <property type="term" value="F:oxidoreductase activity, acting on paired donors, with incorporation or reduction of molecular oxygen"/>
    <property type="evidence" value="ECO:0007669"/>
    <property type="project" value="InterPro"/>
</dbReference>
<sequence>MHFYSYYQQLTMDVIARIAMGQKGSQQFRSQYLDLVRAVFERPANQPFAVAIKVLPPIFTAAVRKLATLTAKMRGMPFIFLQEQIKDVVNERRKLRSENGGKYEAADFIDLFLDAEAEVDLTPVGYSRNNLKVEKKLSPSEVVMQCLVFLLAGFDTTANSLAYASYCIAKNPHARKRVQKEIDVICDHSEISYEQIQQLRYLDMVVKEALRLYPLAAL</sequence>
<dbReference type="Proteomes" id="UP000887569">
    <property type="component" value="Unplaced"/>
</dbReference>
<comment type="cofactor">
    <cofactor evidence="1">
        <name>heme</name>
        <dbReference type="ChEBI" id="CHEBI:30413"/>
    </cofactor>
</comment>
<keyword evidence="5" id="KW-0560">Oxidoreductase</keyword>
<dbReference type="PRINTS" id="PR00463">
    <property type="entry name" value="EP450I"/>
</dbReference>
<evidence type="ECO:0000256" key="5">
    <source>
        <dbReference type="ARBA" id="ARBA00023002"/>
    </source>
</evidence>
<dbReference type="GO" id="GO:0005506">
    <property type="term" value="F:iron ion binding"/>
    <property type="evidence" value="ECO:0007669"/>
    <property type="project" value="InterPro"/>
</dbReference>
<evidence type="ECO:0000313" key="8">
    <source>
        <dbReference type="Proteomes" id="UP000887569"/>
    </source>
</evidence>
<protein>
    <submittedName>
        <fullName evidence="9">Cytochrome P450</fullName>
    </submittedName>
</protein>
<dbReference type="InterPro" id="IPR036396">
    <property type="entry name" value="Cyt_P450_sf"/>
</dbReference>
<dbReference type="GO" id="GO:0004497">
    <property type="term" value="F:monooxygenase activity"/>
    <property type="evidence" value="ECO:0007669"/>
    <property type="project" value="UniProtKB-KW"/>
</dbReference>
<dbReference type="Pfam" id="PF00067">
    <property type="entry name" value="p450"/>
    <property type="match status" value="1"/>
</dbReference>
<dbReference type="InterPro" id="IPR050476">
    <property type="entry name" value="Insect_CytP450_Detox"/>
</dbReference>
<evidence type="ECO:0000256" key="7">
    <source>
        <dbReference type="ARBA" id="ARBA00023033"/>
    </source>
</evidence>
<comment type="similarity">
    <text evidence="2">Belongs to the cytochrome P450 family.</text>
</comment>
<keyword evidence="3" id="KW-0349">Heme</keyword>
<evidence type="ECO:0000256" key="4">
    <source>
        <dbReference type="ARBA" id="ARBA00022723"/>
    </source>
</evidence>
<evidence type="ECO:0000256" key="3">
    <source>
        <dbReference type="ARBA" id="ARBA00022617"/>
    </source>
</evidence>
<proteinExistence type="inferred from homology"/>
<dbReference type="WBParaSite" id="PgR012_g148_t01">
    <property type="protein sequence ID" value="PgR012_g148_t01"/>
    <property type="gene ID" value="PgR012_g148"/>
</dbReference>
<accession>A0A915ARJ5</accession>
<dbReference type="AlphaFoldDB" id="A0A915ARJ5"/>
<reference evidence="9" key="1">
    <citation type="submission" date="2022-11" db="UniProtKB">
        <authorList>
            <consortium name="WormBaseParasite"/>
        </authorList>
    </citation>
    <scope>IDENTIFICATION</scope>
</reference>
<keyword evidence="4" id="KW-0479">Metal-binding</keyword>
<keyword evidence="8" id="KW-1185">Reference proteome</keyword>
<organism evidence="8 9">
    <name type="scientific">Parascaris univalens</name>
    <name type="common">Nematode worm</name>
    <dbReference type="NCBI Taxonomy" id="6257"/>
    <lineage>
        <taxon>Eukaryota</taxon>
        <taxon>Metazoa</taxon>
        <taxon>Ecdysozoa</taxon>
        <taxon>Nematoda</taxon>
        <taxon>Chromadorea</taxon>
        <taxon>Rhabditida</taxon>
        <taxon>Spirurina</taxon>
        <taxon>Ascaridomorpha</taxon>
        <taxon>Ascaridoidea</taxon>
        <taxon>Ascarididae</taxon>
        <taxon>Parascaris</taxon>
    </lineage>
</organism>
<evidence type="ECO:0000256" key="6">
    <source>
        <dbReference type="ARBA" id="ARBA00023004"/>
    </source>
</evidence>
<dbReference type="PANTHER" id="PTHR24292:SF102">
    <property type="entry name" value="CYTOCHROME P450 FAMILY-RELATED"/>
    <property type="match status" value="1"/>
</dbReference>
<evidence type="ECO:0000256" key="2">
    <source>
        <dbReference type="ARBA" id="ARBA00010617"/>
    </source>
</evidence>
<dbReference type="Gene3D" id="1.10.630.10">
    <property type="entry name" value="Cytochrome P450"/>
    <property type="match status" value="1"/>
</dbReference>
<keyword evidence="6" id="KW-0408">Iron</keyword>
<evidence type="ECO:0000313" key="9">
    <source>
        <dbReference type="WBParaSite" id="PgR012_g148_t01"/>
    </source>
</evidence>
<dbReference type="SUPFAM" id="SSF48264">
    <property type="entry name" value="Cytochrome P450"/>
    <property type="match status" value="1"/>
</dbReference>
<dbReference type="PRINTS" id="PR00385">
    <property type="entry name" value="P450"/>
</dbReference>